<dbReference type="VEuPathDB" id="FungiDB:MELLADRAFT_76689"/>
<sequence length="943" mass="106609">MSEDLMVHDPRPLKRICLSSPIDPNLNLSPSEHQPIQSNLPSSSSPGLSIPVRRNGASHPMIPPSQLRITSCPCLTGPTGPTEAFDEEHTEPNLSSKSSSQANEDQTRRSQPRPPHSEPVEMTSSGQGLASVSGLISEPMEDFDADHEEWDEMNDWKDYEQTDIEILDEVDNQNLQLGKPDEGDIFYNPPSNSKISSLNLAPIPISRDPPQSSGHHSSRDGSSPTRSVRATLEPPTRTTSLFTTGHQQPIIFRNAGSSSFGNVLPFRAPSKITKHTISSVHPPPEPRLTQDVPLLGFKTGHGRTVTPPSKHAVQNALDGLTSADFMSSSPDRSEHLPDSPTPHTRALNGPPVSTSPKRFGPKNIVQHECNKDGDYNLPSKLSFVDEENSNLEGQPPRKIRMHDLSTDANALVSLQWRSISSRKSVMDLAPFFAPARQSIAHWLGPPKSYTPRQLFTLGVPESIVFMTAKSAKLWHFNSLSDEPFGAIQALGELYKSGCLPSKATPEWLALNWEMIIRKFSGMIRWLPTCRSRLWNPASVVQQLKYRYEREFNYGHRSAVRLMLDNEAPLGAPVCLFVSSIKSSRNFLEGKATWKANESMTDCKLELSDGWYKINCVIDATLFRAISNGRIKVGHKLAIGAVSLRSSSLNQSNPSRVVNELSVDEPELVLEGNSTSRVRWFETLGFRIRPWFSSLRSLSFDGGRVSMMDILILRMFPCLFIDEENPYNRWGEVEEIENQAAWESSRQIEMERISQERNEEYQSLISTRDLINDMFLNRSEGNISPKKNETDSNLPCIDFDVDDVIEGLLDEKMNYLDLKKYSMDELSEVLDGIKSMVDRFERSGPDELQKTLNERVPLRKIRKVCTLRIQDFHSFRYTSNQRTAQLLIQDVSQLNEGLLKEGQRYWVQNVQPQKNVRWDARLERVELLLCTRRDTKWRWIKTDE</sequence>
<dbReference type="STRING" id="747676.F4R8E7"/>
<dbReference type="InterPro" id="IPR015525">
    <property type="entry name" value="BRCA2"/>
</dbReference>
<feature type="domain" description="BRCA2 OB1" evidence="2">
    <location>
        <begin position="557"/>
        <end position="686"/>
    </location>
</feature>
<feature type="region of interest" description="Disordered" evidence="1">
    <location>
        <begin position="25"/>
        <end position="130"/>
    </location>
</feature>
<name>F4R8E7_MELLP</name>
<proteinExistence type="predicted"/>
<dbReference type="eggNOG" id="KOG4751">
    <property type="taxonomic scope" value="Eukaryota"/>
</dbReference>
<dbReference type="RefSeq" id="XP_007405253.1">
    <property type="nucleotide sequence ID" value="XM_007405191.1"/>
</dbReference>
<evidence type="ECO:0000256" key="1">
    <source>
        <dbReference type="SAM" id="MobiDB-lite"/>
    </source>
</evidence>
<dbReference type="InterPro" id="IPR036315">
    <property type="entry name" value="BRCA2_hlx_sf"/>
</dbReference>
<dbReference type="GeneID" id="18932825"/>
<dbReference type="InterPro" id="IPR015187">
    <property type="entry name" value="BRCA2_OB_1"/>
</dbReference>
<feature type="compositionally biased region" description="Polar residues" evidence="1">
    <location>
        <begin position="189"/>
        <end position="199"/>
    </location>
</feature>
<dbReference type="InterPro" id="IPR012340">
    <property type="entry name" value="NA-bd_OB-fold"/>
</dbReference>
<feature type="region of interest" description="Disordered" evidence="1">
    <location>
        <begin position="322"/>
        <end position="364"/>
    </location>
</feature>
<dbReference type="SUPFAM" id="SSF81872">
    <property type="entry name" value="BRCA2 helical domain"/>
    <property type="match status" value="1"/>
</dbReference>
<evidence type="ECO:0000313" key="4">
    <source>
        <dbReference type="Proteomes" id="UP000001072"/>
    </source>
</evidence>
<evidence type="ECO:0000313" key="3">
    <source>
        <dbReference type="EMBL" id="EGG11618.1"/>
    </source>
</evidence>
<evidence type="ECO:0000259" key="2">
    <source>
        <dbReference type="Pfam" id="PF09103"/>
    </source>
</evidence>
<dbReference type="HOGENOM" id="CLU_311472_0_0_1"/>
<dbReference type="Pfam" id="PF09103">
    <property type="entry name" value="BRCA-2_OB1"/>
    <property type="match status" value="1"/>
</dbReference>
<feature type="compositionally biased region" description="Polar residues" evidence="1">
    <location>
        <begin position="92"/>
        <end position="104"/>
    </location>
</feature>
<dbReference type="GO" id="GO:0006355">
    <property type="term" value="P:regulation of DNA-templated transcription"/>
    <property type="evidence" value="ECO:0007669"/>
    <property type="project" value="TreeGrafter"/>
</dbReference>
<keyword evidence="4" id="KW-1185">Reference proteome</keyword>
<organism evidence="4">
    <name type="scientific">Melampsora larici-populina (strain 98AG31 / pathotype 3-4-7)</name>
    <name type="common">Poplar leaf rust fungus</name>
    <dbReference type="NCBI Taxonomy" id="747676"/>
    <lineage>
        <taxon>Eukaryota</taxon>
        <taxon>Fungi</taxon>
        <taxon>Dikarya</taxon>
        <taxon>Basidiomycota</taxon>
        <taxon>Pucciniomycotina</taxon>
        <taxon>Pucciniomycetes</taxon>
        <taxon>Pucciniales</taxon>
        <taxon>Melampsoraceae</taxon>
        <taxon>Melampsora</taxon>
    </lineage>
</organism>
<reference evidence="4" key="1">
    <citation type="journal article" date="2011" name="Proc. Natl. Acad. Sci. U.S.A.">
        <title>Obligate biotrophy features unraveled by the genomic analysis of rust fungi.</title>
        <authorList>
            <person name="Duplessis S."/>
            <person name="Cuomo C.A."/>
            <person name="Lin Y.-C."/>
            <person name="Aerts A."/>
            <person name="Tisserant E."/>
            <person name="Veneault-Fourrey C."/>
            <person name="Joly D.L."/>
            <person name="Hacquard S."/>
            <person name="Amselem J."/>
            <person name="Cantarel B.L."/>
            <person name="Chiu R."/>
            <person name="Coutinho P.M."/>
            <person name="Feau N."/>
            <person name="Field M."/>
            <person name="Frey P."/>
            <person name="Gelhaye E."/>
            <person name="Goldberg J."/>
            <person name="Grabherr M.G."/>
            <person name="Kodira C.D."/>
            <person name="Kohler A."/>
            <person name="Kuees U."/>
            <person name="Lindquist E.A."/>
            <person name="Lucas S.M."/>
            <person name="Mago R."/>
            <person name="Mauceli E."/>
            <person name="Morin E."/>
            <person name="Murat C."/>
            <person name="Pangilinan J.L."/>
            <person name="Park R."/>
            <person name="Pearson M."/>
            <person name="Quesneville H."/>
            <person name="Rouhier N."/>
            <person name="Sakthikumar S."/>
            <person name="Salamov A.A."/>
            <person name="Schmutz J."/>
            <person name="Selles B."/>
            <person name="Shapiro H."/>
            <person name="Tanguay P."/>
            <person name="Tuskan G.A."/>
            <person name="Henrissat B."/>
            <person name="Van de Peer Y."/>
            <person name="Rouze P."/>
            <person name="Ellis J.G."/>
            <person name="Dodds P.N."/>
            <person name="Schein J.E."/>
            <person name="Zhong S."/>
            <person name="Hamelin R.C."/>
            <person name="Grigoriev I.V."/>
            <person name="Szabo L.J."/>
            <person name="Martin F."/>
        </authorList>
    </citation>
    <scope>NUCLEOTIDE SEQUENCE [LARGE SCALE GENOMIC DNA]</scope>
    <source>
        <strain evidence="4">98AG31 / pathotype 3-4-7</strain>
    </source>
</reference>
<feature type="compositionally biased region" description="Low complexity" evidence="1">
    <location>
        <begin position="34"/>
        <end position="51"/>
    </location>
</feature>
<dbReference type="GO" id="GO:0000724">
    <property type="term" value="P:double-strand break repair via homologous recombination"/>
    <property type="evidence" value="ECO:0007669"/>
    <property type="project" value="InterPro"/>
</dbReference>
<dbReference type="OrthoDB" id="21095at2759"/>
<dbReference type="AlphaFoldDB" id="F4R8E7"/>
<feature type="region of interest" description="Disordered" evidence="1">
    <location>
        <begin position="175"/>
        <end position="241"/>
    </location>
</feature>
<dbReference type="PANTHER" id="PTHR11289">
    <property type="entry name" value="BREAST CANCER TYPE 2 SUSCEPTIBILITY PROTEIN BRCA2"/>
    <property type="match status" value="1"/>
</dbReference>
<dbReference type="KEGG" id="mlr:MELLADRAFT_76689"/>
<dbReference type="PANTHER" id="PTHR11289:SF0">
    <property type="entry name" value="BREAST CANCER TYPE 2 SUSCEPTIBILITY PROTEIN"/>
    <property type="match status" value="1"/>
</dbReference>
<protein>
    <recommendedName>
        <fullName evidence="2">BRCA2 OB1 domain-containing protein</fullName>
    </recommendedName>
</protein>
<dbReference type="Gene3D" id="2.40.50.140">
    <property type="entry name" value="Nucleic acid-binding proteins"/>
    <property type="match status" value="3"/>
</dbReference>
<dbReference type="Proteomes" id="UP000001072">
    <property type="component" value="Unassembled WGS sequence"/>
</dbReference>
<feature type="compositionally biased region" description="Low complexity" evidence="1">
    <location>
        <begin position="212"/>
        <end position="223"/>
    </location>
</feature>
<dbReference type="SUPFAM" id="SSF50249">
    <property type="entry name" value="Nucleic acid-binding proteins"/>
    <property type="match status" value="2"/>
</dbReference>
<accession>F4R8E7</accession>
<gene>
    <name evidence="3" type="ORF">MELLADRAFT_76689</name>
</gene>
<dbReference type="InParanoid" id="F4R8E7"/>
<dbReference type="EMBL" id="GL883092">
    <property type="protein sequence ID" value="EGG11618.1"/>
    <property type="molecule type" value="Genomic_DNA"/>
</dbReference>